<feature type="non-terminal residue" evidence="2">
    <location>
        <position position="63"/>
    </location>
</feature>
<comment type="caution">
    <text evidence="2">The sequence shown here is derived from an EMBL/GenBank/DDBJ whole genome shotgun (WGS) entry which is preliminary data.</text>
</comment>
<dbReference type="AlphaFoldDB" id="A0ABD0QQD9"/>
<feature type="non-terminal residue" evidence="2">
    <location>
        <position position="1"/>
    </location>
</feature>
<organism evidence="2 3">
    <name type="scientific">Cirrhinus mrigala</name>
    <name type="common">Mrigala</name>
    <dbReference type="NCBI Taxonomy" id="683832"/>
    <lineage>
        <taxon>Eukaryota</taxon>
        <taxon>Metazoa</taxon>
        <taxon>Chordata</taxon>
        <taxon>Craniata</taxon>
        <taxon>Vertebrata</taxon>
        <taxon>Euteleostomi</taxon>
        <taxon>Actinopterygii</taxon>
        <taxon>Neopterygii</taxon>
        <taxon>Teleostei</taxon>
        <taxon>Ostariophysi</taxon>
        <taxon>Cypriniformes</taxon>
        <taxon>Cyprinidae</taxon>
        <taxon>Labeoninae</taxon>
        <taxon>Labeonini</taxon>
        <taxon>Cirrhinus</taxon>
    </lineage>
</organism>
<feature type="region of interest" description="Disordered" evidence="1">
    <location>
        <begin position="1"/>
        <end position="63"/>
    </location>
</feature>
<dbReference type="Proteomes" id="UP001529510">
    <property type="component" value="Unassembled WGS sequence"/>
</dbReference>
<reference evidence="2 3" key="1">
    <citation type="submission" date="2024-05" db="EMBL/GenBank/DDBJ databases">
        <title>Genome sequencing and assembly of Indian major carp, Cirrhinus mrigala (Hamilton, 1822).</title>
        <authorList>
            <person name="Mohindra V."/>
            <person name="Chowdhury L.M."/>
            <person name="Lal K."/>
            <person name="Jena J.K."/>
        </authorList>
    </citation>
    <scope>NUCLEOTIDE SEQUENCE [LARGE SCALE GENOMIC DNA]</scope>
    <source>
        <strain evidence="2">CM1030</strain>
        <tissue evidence="2">Blood</tissue>
    </source>
</reference>
<protein>
    <submittedName>
        <fullName evidence="2">Uncharacterized protein</fullName>
    </submittedName>
</protein>
<evidence type="ECO:0000256" key="1">
    <source>
        <dbReference type="SAM" id="MobiDB-lite"/>
    </source>
</evidence>
<proteinExistence type="predicted"/>
<evidence type="ECO:0000313" key="2">
    <source>
        <dbReference type="EMBL" id="KAL0187426.1"/>
    </source>
</evidence>
<keyword evidence="3" id="KW-1185">Reference proteome</keyword>
<accession>A0ABD0QQD9</accession>
<sequence length="63" mass="6927">SEGAQVSHLWPRVHAAGQHEAARSDSHQHPGVSVPPVLQELRPEADAQGSHDRPLRHQALQMQ</sequence>
<dbReference type="EMBL" id="JAMKFB020000008">
    <property type="protein sequence ID" value="KAL0187426.1"/>
    <property type="molecule type" value="Genomic_DNA"/>
</dbReference>
<evidence type="ECO:0000313" key="3">
    <source>
        <dbReference type="Proteomes" id="UP001529510"/>
    </source>
</evidence>
<feature type="compositionally biased region" description="Basic and acidic residues" evidence="1">
    <location>
        <begin position="41"/>
        <end position="55"/>
    </location>
</feature>
<name>A0ABD0QQD9_CIRMR</name>
<gene>
    <name evidence="2" type="ORF">M9458_019096</name>
</gene>